<proteinExistence type="predicted"/>
<keyword evidence="2" id="KW-1185">Reference proteome</keyword>
<comment type="caution">
    <text evidence="1">The sequence shown here is derived from an EMBL/GenBank/DDBJ whole genome shotgun (WGS) entry which is preliminary data.</text>
</comment>
<gene>
    <name evidence="1" type="ORF">MML48_5g00010616</name>
</gene>
<protein>
    <submittedName>
        <fullName evidence="1">Rna binding protein</fullName>
    </submittedName>
</protein>
<evidence type="ECO:0000313" key="2">
    <source>
        <dbReference type="Proteomes" id="UP001056778"/>
    </source>
</evidence>
<name>A0ACB9T1I0_HOLOL</name>
<dbReference type="EMBL" id="CM043019">
    <property type="protein sequence ID" value="KAI4460657.1"/>
    <property type="molecule type" value="Genomic_DNA"/>
</dbReference>
<accession>A0ACB9T1I0</accession>
<reference evidence="1" key="1">
    <citation type="submission" date="2022-04" db="EMBL/GenBank/DDBJ databases">
        <title>Chromosome-scale genome assembly of Holotrichia oblita Faldermann.</title>
        <authorList>
            <person name="Rongchong L."/>
        </authorList>
    </citation>
    <scope>NUCLEOTIDE SEQUENCE</scope>
    <source>
        <strain evidence="1">81SQS9</strain>
    </source>
</reference>
<sequence length="292" mass="31477">MNFENAKRCMRLRDENMKGGQTMVNQRKLFVGMLSKKLGENEVRNLFQSYGNIEECTVLRDPAGQSRGCAFVTFATKQSALSAIKGLHQSQTMEGCSAPLVVKFADTQKEKEQKRQQQMQANVWSALAANPQLQQPSPPYNHVPIQNDTASLQMLQALGGTALLQQQLMGADNLLAPIGVQNLVTLAAMSQPAASPLCMASLLGKNAAVDRTLTAALPPTLTATTDLSSAYNSLLANATMSAAAMNVAGKQIEEQCLEGLQYHMKYSLQVRLMNGGGGIGTAKLKMVFPVLD</sequence>
<dbReference type="Proteomes" id="UP001056778">
    <property type="component" value="Chromosome 5"/>
</dbReference>
<organism evidence="1 2">
    <name type="scientific">Holotrichia oblita</name>
    <name type="common">Chafer beetle</name>
    <dbReference type="NCBI Taxonomy" id="644536"/>
    <lineage>
        <taxon>Eukaryota</taxon>
        <taxon>Metazoa</taxon>
        <taxon>Ecdysozoa</taxon>
        <taxon>Arthropoda</taxon>
        <taxon>Hexapoda</taxon>
        <taxon>Insecta</taxon>
        <taxon>Pterygota</taxon>
        <taxon>Neoptera</taxon>
        <taxon>Endopterygota</taxon>
        <taxon>Coleoptera</taxon>
        <taxon>Polyphaga</taxon>
        <taxon>Scarabaeiformia</taxon>
        <taxon>Scarabaeidae</taxon>
        <taxon>Melolonthinae</taxon>
        <taxon>Holotrichia</taxon>
    </lineage>
</organism>
<evidence type="ECO:0000313" key="1">
    <source>
        <dbReference type="EMBL" id="KAI4460657.1"/>
    </source>
</evidence>